<feature type="domain" description="Core-binding (CB)" evidence="3">
    <location>
        <begin position="5"/>
        <end position="86"/>
    </location>
</feature>
<evidence type="ECO:0000259" key="3">
    <source>
        <dbReference type="PROSITE" id="PS51900"/>
    </source>
</evidence>
<dbReference type="GO" id="GO:0015074">
    <property type="term" value="P:DNA integration"/>
    <property type="evidence" value="ECO:0007669"/>
    <property type="project" value="InterPro"/>
</dbReference>
<dbReference type="SUPFAM" id="SSF56349">
    <property type="entry name" value="DNA breaking-rejoining enzymes"/>
    <property type="match status" value="1"/>
</dbReference>
<reference evidence="4" key="1">
    <citation type="submission" date="2018-05" db="EMBL/GenBank/DDBJ databases">
        <authorList>
            <person name="Lanie J.A."/>
            <person name="Ng W.-L."/>
            <person name="Kazmierczak K.M."/>
            <person name="Andrzejewski T.M."/>
            <person name="Davidsen T.M."/>
            <person name="Wayne K.J."/>
            <person name="Tettelin H."/>
            <person name="Glass J.I."/>
            <person name="Rusch D."/>
            <person name="Podicherti R."/>
            <person name="Tsui H.-C.T."/>
            <person name="Winkler M.E."/>
        </authorList>
    </citation>
    <scope>NUCLEOTIDE SEQUENCE</scope>
</reference>
<dbReference type="InterPro" id="IPR011010">
    <property type="entry name" value="DNA_brk_join_enz"/>
</dbReference>
<organism evidence="4">
    <name type="scientific">marine metagenome</name>
    <dbReference type="NCBI Taxonomy" id="408172"/>
    <lineage>
        <taxon>unclassified sequences</taxon>
        <taxon>metagenomes</taxon>
        <taxon>ecological metagenomes</taxon>
    </lineage>
</organism>
<dbReference type="Gene3D" id="1.10.150.130">
    <property type="match status" value="1"/>
</dbReference>
<dbReference type="InterPro" id="IPR044068">
    <property type="entry name" value="CB"/>
</dbReference>
<feature type="region of interest" description="Disordered" evidence="2">
    <location>
        <begin position="105"/>
        <end position="132"/>
    </location>
</feature>
<keyword evidence="1" id="KW-0238">DNA-binding</keyword>
<evidence type="ECO:0000256" key="2">
    <source>
        <dbReference type="SAM" id="MobiDB-lite"/>
    </source>
</evidence>
<name>A0A381S7U4_9ZZZZ</name>
<proteinExistence type="predicted"/>
<evidence type="ECO:0000313" key="4">
    <source>
        <dbReference type="EMBL" id="SUZ99544.1"/>
    </source>
</evidence>
<dbReference type="AlphaFoldDB" id="A0A381S7U4"/>
<sequence>MFKADGYPELIQSFKLSLQVDDLKAQTIKHYTSDTKKFLEHISAIPPDDISPNHVRQYLDSLRARVSPKTIYEVQLALRKFFRFMSEEGRLNPIHTLTLSPSRTMSDEVDLSRRSPAVHQAARRRQTARPPPLTEWVPTCQCHYQSPTKY</sequence>
<dbReference type="EMBL" id="UINC01002712">
    <property type="protein sequence ID" value="SUZ99544.1"/>
    <property type="molecule type" value="Genomic_DNA"/>
</dbReference>
<protein>
    <recommendedName>
        <fullName evidence="3">Core-binding (CB) domain-containing protein</fullName>
    </recommendedName>
</protein>
<dbReference type="PROSITE" id="PS51900">
    <property type="entry name" value="CB"/>
    <property type="match status" value="1"/>
</dbReference>
<dbReference type="GO" id="GO:0003677">
    <property type="term" value="F:DNA binding"/>
    <property type="evidence" value="ECO:0007669"/>
    <property type="project" value="UniProtKB-KW"/>
</dbReference>
<evidence type="ECO:0000256" key="1">
    <source>
        <dbReference type="ARBA" id="ARBA00023125"/>
    </source>
</evidence>
<accession>A0A381S7U4</accession>
<gene>
    <name evidence="4" type="ORF">METZ01_LOCUS52398</name>
</gene>
<dbReference type="InterPro" id="IPR010998">
    <property type="entry name" value="Integrase_recombinase_N"/>
</dbReference>
<dbReference type="Pfam" id="PF13495">
    <property type="entry name" value="Phage_int_SAM_4"/>
    <property type="match status" value="1"/>
</dbReference>
<dbReference type="InterPro" id="IPR004107">
    <property type="entry name" value="Integrase_SAM-like_N"/>
</dbReference>